<dbReference type="Proteomes" id="UP000829685">
    <property type="component" value="Unassembled WGS sequence"/>
</dbReference>
<sequence>MKSATPMFLLATGALAAVQGNQPRDLAQLEAIMNKVLQGLTEVDGATTAYTGGEAYELDCALEKMTDKATEATDAASKLDKLALEEAIGFQPLSNQLNAAGDKFVADLKNKIPLLSEACACEIIAESFGVLTNTASGLMNTVASKFPTQGGNGDIAKFTASFADTNQALKDCAAKEAEEGGHEGGHGGYEGGHGSPSGVPTGAPTGGHGPYPTGEAAPTGHPTAAPAEPTHPTYANGSSPAGGSGSSGGASSADAGGDKSTPTYASKPVVTAGASLIGFSGAALVAAAVAYFLTYESSGDLLVIKRYVREHDLTCLLSADNMDQVLDKFGE</sequence>
<gene>
    <name evidence="3" type="ORF">JX265_011783</name>
</gene>
<protein>
    <recommendedName>
        <fullName evidence="5">Cell wall protein</fullName>
    </recommendedName>
</protein>
<dbReference type="Pfam" id="PF12296">
    <property type="entry name" value="HsbA"/>
    <property type="match status" value="1"/>
</dbReference>
<evidence type="ECO:0000256" key="2">
    <source>
        <dbReference type="SAM" id="SignalP"/>
    </source>
</evidence>
<accession>A0A9P9WBV8</accession>
<feature type="compositionally biased region" description="Low complexity" evidence="1">
    <location>
        <begin position="249"/>
        <end position="259"/>
    </location>
</feature>
<keyword evidence="4" id="KW-1185">Reference proteome</keyword>
<dbReference type="OrthoDB" id="5216132at2759"/>
<evidence type="ECO:0000313" key="3">
    <source>
        <dbReference type="EMBL" id="KAI1856271.1"/>
    </source>
</evidence>
<evidence type="ECO:0000313" key="4">
    <source>
        <dbReference type="Proteomes" id="UP000829685"/>
    </source>
</evidence>
<dbReference type="EMBL" id="JAFIMR010000045">
    <property type="protein sequence ID" value="KAI1856271.1"/>
    <property type="molecule type" value="Genomic_DNA"/>
</dbReference>
<comment type="caution">
    <text evidence="3">The sequence shown here is derived from an EMBL/GenBank/DDBJ whole genome shotgun (WGS) entry which is preliminary data.</text>
</comment>
<evidence type="ECO:0000256" key="1">
    <source>
        <dbReference type="SAM" id="MobiDB-lite"/>
    </source>
</evidence>
<feature type="compositionally biased region" description="Basic and acidic residues" evidence="1">
    <location>
        <begin position="175"/>
        <end position="185"/>
    </location>
</feature>
<feature type="chain" id="PRO_5040297529" description="Cell wall protein" evidence="2">
    <location>
        <begin position="21"/>
        <end position="331"/>
    </location>
</feature>
<feature type="signal peptide" evidence="2">
    <location>
        <begin position="1"/>
        <end position="20"/>
    </location>
</feature>
<proteinExistence type="predicted"/>
<keyword evidence="2" id="KW-0732">Signal</keyword>
<evidence type="ECO:0008006" key="5">
    <source>
        <dbReference type="Google" id="ProtNLM"/>
    </source>
</evidence>
<feature type="compositionally biased region" description="Gly residues" evidence="1">
    <location>
        <begin position="186"/>
        <end position="195"/>
    </location>
</feature>
<feature type="region of interest" description="Disordered" evidence="1">
    <location>
        <begin position="175"/>
        <end position="259"/>
    </location>
</feature>
<name>A0A9P9WBV8_9PEZI</name>
<organism evidence="3 4">
    <name type="scientific">Neoarthrinium moseri</name>
    <dbReference type="NCBI Taxonomy" id="1658444"/>
    <lineage>
        <taxon>Eukaryota</taxon>
        <taxon>Fungi</taxon>
        <taxon>Dikarya</taxon>
        <taxon>Ascomycota</taxon>
        <taxon>Pezizomycotina</taxon>
        <taxon>Sordariomycetes</taxon>
        <taxon>Xylariomycetidae</taxon>
        <taxon>Amphisphaeriales</taxon>
        <taxon>Apiosporaceae</taxon>
        <taxon>Neoarthrinium</taxon>
    </lineage>
</organism>
<dbReference type="InterPro" id="IPR021054">
    <property type="entry name" value="Cell_wall_mannoprotein_1"/>
</dbReference>
<feature type="compositionally biased region" description="Low complexity" evidence="1">
    <location>
        <begin position="212"/>
        <end position="239"/>
    </location>
</feature>
<reference evidence="3" key="1">
    <citation type="submission" date="2021-03" db="EMBL/GenBank/DDBJ databases">
        <title>Revisited historic fungal species revealed as producer of novel bioactive compounds through whole genome sequencing and comparative genomics.</title>
        <authorList>
            <person name="Vignolle G.A."/>
            <person name="Hochenegger N."/>
            <person name="Mach R.L."/>
            <person name="Mach-Aigner A.R."/>
            <person name="Javad Rahimi M."/>
            <person name="Salim K.A."/>
            <person name="Chan C.M."/>
            <person name="Lim L.B.L."/>
            <person name="Cai F."/>
            <person name="Druzhinina I.S."/>
            <person name="U'Ren J.M."/>
            <person name="Derntl C."/>
        </authorList>
    </citation>
    <scope>NUCLEOTIDE SEQUENCE</scope>
    <source>
        <strain evidence="3">TUCIM 5799</strain>
    </source>
</reference>
<dbReference type="AlphaFoldDB" id="A0A9P9WBV8"/>